<feature type="region of interest" description="Disordered" evidence="2">
    <location>
        <begin position="137"/>
        <end position="194"/>
    </location>
</feature>
<feature type="compositionally biased region" description="Basic residues" evidence="2">
    <location>
        <begin position="160"/>
        <end position="170"/>
    </location>
</feature>
<evidence type="ECO:0000256" key="3">
    <source>
        <dbReference type="SAM" id="SignalP"/>
    </source>
</evidence>
<feature type="coiled-coil region" evidence="1">
    <location>
        <begin position="91"/>
        <end position="129"/>
    </location>
</feature>
<proteinExistence type="predicted"/>
<evidence type="ECO:0000313" key="5">
    <source>
        <dbReference type="Proteomes" id="UP001461498"/>
    </source>
</evidence>
<dbReference type="Proteomes" id="UP001461498">
    <property type="component" value="Unassembled WGS sequence"/>
</dbReference>
<dbReference type="AlphaFoldDB" id="A0AAW1DK86"/>
<organism evidence="4 5">
    <name type="scientific">Rhynocoris fuscipes</name>
    <dbReference type="NCBI Taxonomy" id="488301"/>
    <lineage>
        <taxon>Eukaryota</taxon>
        <taxon>Metazoa</taxon>
        <taxon>Ecdysozoa</taxon>
        <taxon>Arthropoda</taxon>
        <taxon>Hexapoda</taxon>
        <taxon>Insecta</taxon>
        <taxon>Pterygota</taxon>
        <taxon>Neoptera</taxon>
        <taxon>Paraneoptera</taxon>
        <taxon>Hemiptera</taxon>
        <taxon>Heteroptera</taxon>
        <taxon>Panheteroptera</taxon>
        <taxon>Cimicomorpha</taxon>
        <taxon>Reduviidae</taxon>
        <taxon>Harpactorinae</taxon>
        <taxon>Harpactorini</taxon>
        <taxon>Rhynocoris</taxon>
    </lineage>
</organism>
<sequence>MSKFWLVLLLVAAVAHSFPTDEYELDDEYMNDDETTIGILKDAWSKLKDRWSQVTQQKLKELIKKLNEQFCSDQSDFEEDMEEDDVKDSVVARYKQIIQKVKDLINDAKKKFGDDKEKLKEEMKKVKVQVCAQLKKAAEEDEEEEVDDGDDEERGMKLKNPFKSKPKTPKPPKPPKAPKKPGTSFKDKMKKLKDQMKDKMKKAAEMLKNMGVKINMMQCEEKTCRTCISFSLPGFEKTYCISMRFMRTNKNTYVIFGIGKEGNPAVEQKLKLGDLPSCFSLGELLGKVCVKCVEGRAKTSQGQGNVNFCLGLLAEKFSLGAKFCATYKDKKLKIRFEPATFAGSLDDDGDIVVLGGDGESGVALDADEFEVDE</sequence>
<evidence type="ECO:0000313" key="4">
    <source>
        <dbReference type="EMBL" id="KAK9510115.1"/>
    </source>
</evidence>
<comment type="caution">
    <text evidence="4">The sequence shown here is derived from an EMBL/GenBank/DDBJ whole genome shotgun (WGS) entry which is preliminary data.</text>
</comment>
<name>A0AAW1DK86_9HEMI</name>
<gene>
    <name evidence="4" type="ORF">O3M35_004968</name>
</gene>
<feature type="compositionally biased region" description="Acidic residues" evidence="2">
    <location>
        <begin position="139"/>
        <end position="153"/>
    </location>
</feature>
<protein>
    <submittedName>
        <fullName evidence="4">Uncharacterized protein</fullName>
    </submittedName>
</protein>
<dbReference type="EMBL" id="JAPXFL010000002">
    <property type="protein sequence ID" value="KAK9510115.1"/>
    <property type="molecule type" value="Genomic_DNA"/>
</dbReference>
<evidence type="ECO:0000256" key="1">
    <source>
        <dbReference type="SAM" id="Coils"/>
    </source>
</evidence>
<feature type="signal peptide" evidence="3">
    <location>
        <begin position="1"/>
        <end position="17"/>
    </location>
</feature>
<keyword evidence="1" id="KW-0175">Coiled coil</keyword>
<evidence type="ECO:0000256" key="2">
    <source>
        <dbReference type="SAM" id="MobiDB-lite"/>
    </source>
</evidence>
<accession>A0AAW1DK86</accession>
<feature type="chain" id="PRO_5043743747" evidence="3">
    <location>
        <begin position="18"/>
        <end position="373"/>
    </location>
</feature>
<reference evidence="4 5" key="1">
    <citation type="submission" date="2022-12" db="EMBL/GenBank/DDBJ databases">
        <title>Chromosome-level genome assembly of true bugs.</title>
        <authorList>
            <person name="Ma L."/>
            <person name="Li H."/>
        </authorList>
    </citation>
    <scope>NUCLEOTIDE SEQUENCE [LARGE SCALE GENOMIC DNA]</scope>
    <source>
        <strain evidence="4">Lab_2022b</strain>
    </source>
</reference>
<keyword evidence="5" id="KW-1185">Reference proteome</keyword>
<keyword evidence="3" id="KW-0732">Signal</keyword>